<evidence type="ECO:0000313" key="2">
    <source>
        <dbReference type="Proteomes" id="UP000092460"/>
    </source>
</evidence>
<reference evidence="2" key="1">
    <citation type="submission" date="2015-01" db="EMBL/GenBank/DDBJ databases">
        <authorList>
            <person name="Aksoy S."/>
            <person name="Warren W."/>
            <person name="Wilson R.K."/>
        </authorList>
    </citation>
    <scope>NUCLEOTIDE SEQUENCE [LARGE SCALE GENOMIC DNA]</scope>
    <source>
        <strain evidence="2">IAEA</strain>
    </source>
</reference>
<dbReference type="VEuPathDB" id="VectorBase:GPPI021372"/>
<proteinExistence type="predicted"/>
<accession>A0A1B0B7H9</accession>
<keyword evidence="2" id="KW-1185">Reference proteome</keyword>
<dbReference type="EnsemblMetazoa" id="GPPI021372-RA">
    <property type="protein sequence ID" value="GPPI021372-PA"/>
    <property type="gene ID" value="GPPI021372"/>
</dbReference>
<sequence length="94" mass="11025">MNIHLHMSCIHLLSRRDDDEHRIEIKYYQNILGSECCRCFSKDSKRIMLMVDCINFQCGLTFSLFHLTFTNVAGNDILRLSTSTTFIQHLLLDK</sequence>
<name>A0A1B0B7H9_9MUSC</name>
<dbReference type="Proteomes" id="UP000092460">
    <property type="component" value="Unassembled WGS sequence"/>
</dbReference>
<dbReference type="AlphaFoldDB" id="A0A1B0B7H9"/>
<dbReference type="EMBL" id="JXJN01009667">
    <property type="status" value="NOT_ANNOTATED_CDS"/>
    <property type="molecule type" value="Genomic_DNA"/>
</dbReference>
<organism evidence="1 2">
    <name type="scientific">Glossina palpalis gambiensis</name>
    <dbReference type="NCBI Taxonomy" id="67801"/>
    <lineage>
        <taxon>Eukaryota</taxon>
        <taxon>Metazoa</taxon>
        <taxon>Ecdysozoa</taxon>
        <taxon>Arthropoda</taxon>
        <taxon>Hexapoda</taxon>
        <taxon>Insecta</taxon>
        <taxon>Pterygota</taxon>
        <taxon>Neoptera</taxon>
        <taxon>Endopterygota</taxon>
        <taxon>Diptera</taxon>
        <taxon>Brachycera</taxon>
        <taxon>Muscomorpha</taxon>
        <taxon>Hippoboscoidea</taxon>
        <taxon>Glossinidae</taxon>
        <taxon>Glossina</taxon>
    </lineage>
</organism>
<reference evidence="1" key="2">
    <citation type="submission" date="2020-05" db="UniProtKB">
        <authorList>
            <consortium name="EnsemblMetazoa"/>
        </authorList>
    </citation>
    <scope>IDENTIFICATION</scope>
    <source>
        <strain evidence="1">IAEA</strain>
    </source>
</reference>
<evidence type="ECO:0000313" key="1">
    <source>
        <dbReference type="EnsemblMetazoa" id="GPPI021372-PA"/>
    </source>
</evidence>
<protein>
    <submittedName>
        <fullName evidence="1">Uncharacterized protein</fullName>
    </submittedName>
</protein>